<evidence type="ECO:0000313" key="6">
    <source>
        <dbReference type="Proteomes" id="UP000317043"/>
    </source>
</evidence>
<evidence type="ECO:0000256" key="3">
    <source>
        <dbReference type="ARBA" id="ARBA00048488"/>
    </source>
</evidence>
<evidence type="ECO:0000256" key="1">
    <source>
        <dbReference type="ARBA" id="ARBA00012499"/>
    </source>
</evidence>
<comment type="catalytic activity">
    <reaction evidence="3">
        <text>L-methionyl-[protein] + [thioredoxin]-disulfide + H2O = L-methionyl-(R)-S-oxide-[protein] + [thioredoxin]-dithiol</text>
        <dbReference type="Rhea" id="RHEA:24164"/>
        <dbReference type="Rhea" id="RHEA-COMP:10698"/>
        <dbReference type="Rhea" id="RHEA-COMP:10700"/>
        <dbReference type="Rhea" id="RHEA-COMP:12313"/>
        <dbReference type="Rhea" id="RHEA-COMP:12314"/>
        <dbReference type="ChEBI" id="CHEBI:15377"/>
        <dbReference type="ChEBI" id="CHEBI:16044"/>
        <dbReference type="ChEBI" id="CHEBI:29950"/>
        <dbReference type="ChEBI" id="CHEBI:45764"/>
        <dbReference type="ChEBI" id="CHEBI:50058"/>
        <dbReference type="EC" id="1.8.4.12"/>
    </reaction>
</comment>
<dbReference type="PANTHER" id="PTHR10173:SF52">
    <property type="entry name" value="METHIONINE-R-SULFOXIDE REDUCTASE B1"/>
    <property type="match status" value="1"/>
</dbReference>
<dbReference type="InterPro" id="IPR028427">
    <property type="entry name" value="Met_Sox_Rdtase_MsrB"/>
</dbReference>
<dbReference type="Pfam" id="PF01641">
    <property type="entry name" value="SelR"/>
    <property type="match status" value="1"/>
</dbReference>
<dbReference type="OrthoDB" id="9785497at2"/>
<dbReference type="SUPFAM" id="SSF51316">
    <property type="entry name" value="Mss4-like"/>
    <property type="match status" value="1"/>
</dbReference>
<dbReference type="InParanoid" id="A0A543B336"/>
<keyword evidence="6" id="KW-1185">Reference proteome</keyword>
<sequence>MVTNDPWRDKLTDAEYRVLRQGGTEPAFTGEYTDTETIGVYCCRACGAELFTSDTKYHSGCGWPSFADAKNAAVKLLEDRSMGMLRTEVRCANCDSHLGHLFSGEGLAPKDMPDERYCINSISLKLRPA</sequence>
<dbReference type="GO" id="GO:0030091">
    <property type="term" value="P:protein repair"/>
    <property type="evidence" value="ECO:0007669"/>
    <property type="project" value="InterPro"/>
</dbReference>
<keyword evidence="2" id="KW-0560">Oxidoreductase</keyword>
<evidence type="ECO:0000259" key="4">
    <source>
        <dbReference type="PROSITE" id="PS51790"/>
    </source>
</evidence>
<dbReference type="PANTHER" id="PTHR10173">
    <property type="entry name" value="METHIONINE SULFOXIDE REDUCTASE"/>
    <property type="match status" value="1"/>
</dbReference>
<dbReference type="AlphaFoldDB" id="A0A543B336"/>
<dbReference type="Proteomes" id="UP000317043">
    <property type="component" value="Unassembled WGS sequence"/>
</dbReference>
<dbReference type="EMBL" id="VFOW01000001">
    <property type="protein sequence ID" value="TQL79249.1"/>
    <property type="molecule type" value="Genomic_DNA"/>
</dbReference>
<dbReference type="GO" id="GO:0005737">
    <property type="term" value="C:cytoplasm"/>
    <property type="evidence" value="ECO:0007669"/>
    <property type="project" value="TreeGrafter"/>
</dbReference>
<dbReference type="PROSITE" id="PS51790">
    <property type="entry name" value="MSRB"/>
    <property type="match status" value="1"/>
</dbReference>
<accession>A0A543B336</accession>
<dbReference type="InterPro" id="IPR002579">
    <property type="entry name" value="Met_Sox_Rdtase_MsrB_dom"/>
</dbReference>
<protein>
    <recommendedName>
        <fullName evidence="1">peptide-methionine (R)-S-oxide reductase</fullName>
        <ecNumber evidence="1">1.8.4.12</ecNumber>
    </recommendedName>
</protein>
<gene>
    <name evidence="5" type="ORF">FB566_4850</name>
</gene>
<dbReference type="InterPro" id="IPR011057">
    <property type="entry name" value="Mss4-like_sf"/>
</dbReference>
<reference evidence="5 6" key="1">
    <citation type="submission" date="2019-06" db="EMBL/GenBank/DDBJ databases">
        <title>Sequencing the genomes of 1000 actinobacteria strains.</title>
        <authorList>
            <person name="Klenk H.-P."/>
        </authorList>
    </citation>
    <scope>NUCLEOTIDE SEQUENCE [LARGE SCALE GENOMIC DNA]</scope>
    <source>
        <strain evidence="5 6">DSM 45928</strain>
    </source>
</reference>
<organism evidence="5 6">
    <name type="scientific">Stackebrandtia endophytica</name>
    <dbReference type="NCBI Taxonomy" id="1496996"/>
    <lineage>
        <taxon>Bacteria</taxon>
        <taxon>Bacillati</taxon>
        <taxon>Actinomycetota</taxon>
        <taxon>Actinomycetes</taxon>
        <taxon>Glycomycetales</taxon>
        <taxon>Glycomycetaceae</taxon>
        <taxon>Stackebrandtia</taxon>
    </lineage>
</organism>
<name>A0A543B336_9ACTN</name>
<proteinExistence type="predicted"/>
<dbReference type="Gene3D" id="2.170.150.20">
    <property type="entry name" value="Peptide methionine sulfoxide reductase"/>
    <property type="match status" value="1"/>
</dbReference>
<feature type="domain" description="MsrB" evidence="4">
    <location>
        <begin position="4"/>
        <end position="129"/>
    </location>
</feature>
<comment type="caution">
    <text evidence="5">The sequence shown here is derived from an EMBL/GenBank/DDBJ whole genome shotgun (WGS) entry which is preliminary data.</text>
</comment>
<dbReference type="GO" id="GO:0033743">
    <property type="term" value="F:peptide-methionine (R)-S-oxide reductase activity"/>
    <property type="evidence" value="ECO:0007669"/>
    <property type="project" value="UniProtKB-EC"/>
</dbReference>
<dbReference type="FunCoup" id="A0A543B336">
    <property type="interactions" value="108"/>
</dbReference>
<evidence type="ECO:0000313" key="5">
    <source>
        <dbReference type="EMBL" id="TQL79249.1"/>
    </source>
</evidence>
<dbReference type="NCBIfam" id="TIGR00357">
    <property type="entry name" value="peptide-methionine (R)-S-oxide reductase MsrB"/>
    <property type="match status" value="1"/>
</dbReference>
<dbReference type="EC" id="1.8.4.12" evidence="1"/>
<dbReference type="GO" id="GO:0006979">
    <property type="term" value="P:response to oxidative stress"/>
    <property type="evidence" value="ECO:0007669"/>
    <property type="project" value="InterPro"/>
</dbReference>
<evidence type="ECO:0000256" key="2">
    <source>
        <dbReference type="ARBA" id="ARBA00023002"/>
    </source>
</evidence>